<gene>
    <name evidence="12" type="primary">dapA</name>
    <name evidence="16" type="ORF">CLV56_0453</name>
</gene>
<dbReference type="PRINTS" id="PR00146">
    <property type="entry name" value="DHPICSNTHASE"/>
</dbReference>
<keyword evidence="5 12" id="KW-0963">Cytoplasm</keyword>
<evidence type="ECO:0000256" key="7">
    <source>
        <dbReference type="ARBA" id="ARBA00022915"/>
    </source>
</evidence>
<keyword evidence="7 12" id="KW-0220">Diaminopimelate biosynthesis</keyword>
<dbReference type="InterPro" id="IPR002220">
    <property type="entry name" value="DapA-like"/>
</dbReference>
<keyword evidence="6 12" id="KW-0028">Amino-acid biosynthesis</keyword>
<organism evidence="16 17">
    <name type="scientific">Mumia flava</name>
    <dbReference type="NCBI Taxonomy" id="1348852"/>
    <lineage>
        <taxon>Bacteria</taxon>
        <taxon>Bacillati</taxon>
        <taxon>Actinomycetota</taxon>
        <taxon>Actinomycetes</taxon>
        <taxon>Propionibacteriales</taxon>
        <taxon>Nocardioidaceae</taxon>
        <taxon>Mumia</taxon>
    </lineage>
</organism>
<dbReference type="EMBL" id="PGEZ01000001">
    <property type="protein sequence ID" value="PJJ56249.1"/>
    <property type="molecule type" value="Genomic_DNA"/>
</dbReference>
<dbReference type="PROSITE" id="PS00666">
    <property type="entry name" value="DHDPS_2"/>
    <property type="match status" value="1"/>
</dbReference>
<comment type="caution">
    <text evidence="16">The sequence shown here is derived from an EMBL/GenBank/DDBJ whole genome shotgun (WGS) entry which is preliminary data.</text>
</comment>
<evidence type="ECO:0000256" key="11">
    <source>
        <dbReference type="ARBA" id="ARBA00047836"/>
    </source>
</evidence>
<feature type="active site" description="Schiff-base intermediate with substrate" evidence="12 14">
    <location>
        <position position="174"/>
    </location>
</feature>
<dbReference type="CDD" id="cd00950">
    <property type="entry name" value="DHDPS"/>
    <property type="match status" value="1"/>
</dbReference>
<evidence type="ECO:0000313" key="16">
    <source>
        <dbReference type="EMBL" id="PJJ56249.1"/>
    </source>
</evidence>
<comment type="subunit">
    <text evidence="12">Homotetramer; dimer of dimers.</text>
</comment>
<keyword evidence="17" id="KW-1185">Reference proteome</keyword>
<feature type="binding site" evidence="12 15">
    <location>
        <position position="214"/>
    </location>
    <ligand>
        <name>pyruvate</name>
        <dbReference type="ChEBI" id="CHEBI:15361"/>
    </ligand>
</feature>
<dbReference type="GO" id="GO:0009089">
    <property type="term" value="P:lysine biosynthetic process via diaminopimelate"/>
    <property type="evidence" value="ECO:0007669"/>
    <property type="project" value="UniProtKB-UniRule"/>
</dbReference>
<evidence type="ECO:0000256" key="6">
    <source>
        <dbReference type="ARBA" id="ARBA00022605"/>
    </source>
</evidence>
<reference evidence="16 17" key="1">
    <citation type="submission" date="2017-11" db="EMBL/GenBank/DDBJ databases">
        <title>Genomic Encyclopedia of Archaeal and Bacterial Type Strains, Phase II (KMG-II): From Individual Species to Whole Genera.</title>
        <authorList>
            <person name="Goeker M."/>
        </authorList>
    </citation>
    <scope>NUCLEOTIDE SEQUENCE [LARGE SCALE GENOMIC DNA]</scope>
    <source>
        <strain evidence="16 17">DSM 27763</strain>
    </source>
</reference>
<proteinExistence type="inferred from homology"/>
<dbReference type="Pfam" id="PF00701">
    <property type="entry name" value="DHDPS"/>
    <property type="match status" value="1"/>
</dbReference>
<dbReference type="PANTHER" id="PTHR12128:SF66">
    <property type="entry name" value="4-HYDROXY-2-OXOGLUTARATE ALDOLASE, MITOCHONDRIAL"/>
    <property type="match status" value="1"/>
</dbReference>
<dbReference type="InterPro" id="IPR020625">
    <property type="entry name" value="Schiff_base-form_aldolases_AS"/>
</dbReference>
<dbReference type="InterPro" id="IPR020624">
    <property type="entry name" value="Schiff_base-form_aldolases_CS"/>
</dbReference>
<feature type="active site" description="Proton donor/acceptor" evidence="12 14">
    <location>
        <position position="146"/>
    </location>
</feature>
<evidence type="ECO:0000256" key="12">
    <source>
        <dbReference type="HAMAP-Rule" id="MF_00418"/>
    </source>
</evidence>
<comment type="pathway">
    <text evidence="2 12">Amino-acid biosynthesis; L-lysine biosynthesis via DAP pathway; (S)-tetrahydrodipicolinate from L-aspartate: step 3/4.</text>
</comment>
<comment type="caution">
    <text evidence="12">Was originally thought to be a dihydrodipicolinate synthase (DHDPS), catalyzing the condensation of (S)-aspartate-beta-semialdehyde [(S)-ASA] and pyruvate to dihydrodipicolinate (DHDP). However, it was shown in E.coli that the product of the enzymatic reaction is not dihydrodipicolinate but in fact (4S)-4-hydroxy-2,3,4,5-tetrahydro-(2S)-dipicolinic acid (HTPA), and that the consecutive dehydration reaction leading to DHDP is not spontaneous but catalyzed by DapB.</text>
</comment>
<evidence type="ECO:0000256" key="10">
    <source>
        <dbReference type="ARBA" id="ARBA00023270"/>
    </source>
</evidence>
<evidence type="ECO:0000256" key="13">
    <source>
        <dbReference type="PIRNR" id="PIRNR001365"/>
    </source>
</evidence>
<feature type="binding site" evidence="12 15">
    <location>
        <position position="57"/>
    </location>
    <ligand>
        <name>pyruvate</name>
        <dbReference type="ChEBI" id="CHEBI:15361"/>
    </ligand>
</feature>
<dbReference type="PROSITE" id="PS00665">
    <property type="entry name" value="DHDPS_1"/>
    <property type="match status" value="1"/>
</dbReference>
<dbReference type="GO" id="GO:0008840">
    <property type="term" value="F:4-hydroxy-tetrahydrodipicolinate synthase activity"/>
    <property type="evidence" value="ECO:0007669"/>
    <property type="project" value="UniProtKB-UniRule"/>
</dbReference>
<keyword evidence="9 12" id="KW-0456">Lyase</keyword>
<dbReference type="SMART" id="SM01130">
    <property type="entry name" value="DHDPS"/>
    <property type="match status" value="1"/>
</dbReference>
<dbReference type="AlphaFoldDB" id="A0A2M9BE74"/>
<feature type="site" description="Part of a proton relay during catalysis" evidence="12">
    <location>
        <position position="119"/>
    </location>
</feature>
<evidence type="ECO:0000313" key="17">
    <source>
        <dbReference type="Proteomes" id="UP000230842"/>
    </source>
</evidence>
<evidence type="ECO:0000256" key="15">
    <source>
        <dbReference type="PIRSR" id="PIRSR001365-2"/>
    </source>
</evidence>
<name>A0A2M9BE74_9ACTN</name>
<keyword evidence="8 12" id="KW-0457">Lysine biosynthesis</keyword>
<comment type="subcellular location">
    <subcellularLocation>
        <location evidence="12">Cytoplasm</location>
    </subcellularLocation>
</comment>
<keyword evidence="10 12" id="KW-0704">Schiff base</keyword>
<evidence type="ECO:0000256" key="4">
    <source>
        <dbReference type="ARBA" id="ARBA00012086"/>
    </source>
</evidence>
<protein>
    <recommendedName>
        <fullName evidence="4 12">4-hydroxy-tetrahydrodipicolinate synthase</fullName>
        <shortName evidence="12">HTPA synthase</shortName>
        <ecNumber evidence="4 12">4.3.3.7</ecNumber>
    </recommendedName>
</protein>
<comment type="catalytic activity">
    <reaction evidence="11 12">
        <text>L-aspartate 4-semialdehyde + pyruvate = (2S,4S)-4-hydroxy-2,3,4,5-tetrahydrodipicolinate + H2O + H(+)</text>
        <dbReference type="Rhea" id="RHEA:34171"/>
        <dbReference type="ChEBI" id="CHEBI:15361"/>
        <dbReference type="ChEBI" id="CHEBI:15377"/>
        <dbReference type="ChEBI" id="CHEBI:15378"/>
        <dbReference type="ChEBI" id="CHEBI:67139"/>
        <dbReference type="ChEBI" id="CHEBI:537519"/>
        <dbReference type="EC" id="4.3.3.7"/>
    </reaction>
</comment>
<dbReference type="NCBIfam" id="TIGR00674">
    <property type="entry name" value="dapA"/>
    <property type="match status" value="1"/>
</dbReference>
<dbReference type="InterPro" id="IPR013785">
    <property type="entry name" value="Aldolase_TIM"/>
</dbReference>
<dbReference type="GO" id="GO:0005829">
    <property type="term" value="C:cytosol"/>
    <property type="evidence" value="ECO:0007669"/>
    <property type="project" value="TreeGrafter"/>
</dbReference>
<dbReference type="SUPFAM" id="SSF51569">
    <property type="entry name" value="Aldolase"/>
    <property type="match status" value="1"/>
</dbReference>
<dbReference type="PIRSF" id="PIRSF001365">
    <property type="entry name" value="DHDPS"/>
    <property type="match status" value="1"/>
</dbReference>
<evidence type="ECO:0000256" key="1">
    <source>
        <dbReference type="ARBA" id="ARBA00003294"/>
    </source>
</evidence>
<evidence type="ECO:0000256" key="3">
    <source>
        <dbReference type="ARBA" id="ARBA00007592"/>
    </source>
</evidence>
<comment type="similarity">
    <text evidence="3 12 13">Belongs to the DapA family.</text>
</comment>
<dbReference type="PANTHER" id="PTHR12128">
    <property type="entry name" value="DIHYDRODIPICOLINATE SYNTHASE"/>
    <property type="match status" value="1"/>
</dbReference>
<evidence type="ECO:0000256" key="14">
    <source>
        <dbReference type="PIRSR" id="PIRSR001365-1"/>
    </source>
</evidence>
<accession>A0A2M9BE74</accession>
<evidence type="ECO:0000256" key="8">
    <source>
        <dbReference type="ARBA" id="ARBA00023154"/>
    </source>
</evidence>
<dbReference type="UniPathway" id="UPA00034">
    <property type="reaction ID" value="UER00017"/>
</dbReference>
<feature type="site" description="Part of a proton relay during catalysis" evidence="12">
    <location>
        <position position="56"/>
    </location>
</feature>
<evidence type="ECO:0000256" key="9">
    <source>
        <dbReference type="ARBA" id="ARBA00023239"/>
    </source>
</evidence>
<dbReference type="HAMAP" id="MF_00418">
    <property type="entry name" value="DapA"/>
    <property type="match status" value="1"/>
</dbReference>
<comment type="function">
    <text evidence="1 12">Catalyzes the condensation of (S)-aspartate-beta-semialdehyde [(S)-ASA] and pyruvate to 4-hydroxy-tetrahydrodipicolinate (HTPA).</text>
</comment>
<evidence type="ECO:0000256" key="5">
    <source>
        <dbReference type="ARBA" id="ARBA00022490"/>
    </source>
</evidence>
<dbReference type="Proteomes" id="UP000230842">
    <property type="component" value="Unassembled WGS sequence"/>
</dbReference>
<evidence type="ECO:0000256" key="2">
    <source>
        <dbReference type="ARBA" id="ARBA00005120"/>
    </source>
</evidence>
<dbReference type="GO" id="GO:0019877">
    <property type="term" value="P:diaminopimelate biosynthetic process"/>
    <property type="evidence" value="ECO:0007669"/>
    <property type="project" value="UniProtKB-UniRule"/>
</dbReference>
<dbReference type="InterPro" id="IPR005263">
    <property type="entry name" value="DapA"/>
</dbReference>
<sequence length="307" mass="31719">MHMTSPFATPAAPFGRVLTAMVTPFTPDGALDLDAAAKVAKKLVDAGSDGLVVSGTTGESPTTNPDEDGRLLAAVLSAVGDRATVVAGVGNNDTQASARLARQAKAEGAHGTLLVSPYYNKPPQAGLLRHFLTVADAGDGLPVMLYDIPGRAVVRIAPETYHAVAQHEAIVAVKDAVGDLASGSTLMRDTGLAWYSGDDALNLAWLAHGAAGVVSVVSHVAAAQYAAMVRAIDAGELGEARAINEALLDVVATIMSPESQGAIMAKAALQVRGVLEHRTVRSPYVDATDDQVDRLREVLDTAALLKD</sequence>
<dbReference type="Gene3D" id="3.20.20.70">
    <property type="entry name" value="Aldolase class I"/>
    <property type="match status" value="1"/>
</dbReference>
<dbReference type="EC" id="4.3.3.7" evidence="4 12"/>